<sequence length="690" mass="74429">MFDFFRKKNNGGRDEGKGGPDGTSRSSAGEGSTPDPSDKTTRDVLAEFTAAPLPDAVDGLLFRVSMADAASPASGFEAYAARLLSDADAPSLRAIAVEHPVELRRLNTTNLFWSVFDDSTISAGARGTILRIESVLDRLAMISMIMEDDNGAVPANAFTEGQCSEADWRVLRSIANDAGHYLGAADHDNKLDTQYGTTGIRGGNWDLSTRFAAACEEMVLPFRLEYRFVCDSGTGTIVADVSMPAPDVFLKSRFDEAAGQWVDVSAQRANAAAAYGLRLAALIASAAFGSSVGITRVIVNGKEGSIAGATIMSLEFARIPFTMGTMAAIRDGRFSAPETECDPAALFDMLHLQNSAFNLADDGSLQPVEPLEVELAVVRTPVAEDDRELSPELRDLLHADTVRELDVMSEQDADLAARYRAIMDEKDDSLLLAVAQLEDIVAETSKATEEEEAARALRESGVTVKPLYCENVFARYLTSVVESDPAVRYQRMSDIGQAARSSLSRIYRDMGDLDAAEAQARVCIELAPTSAPAYNDLITCYAEGDHYDRIIEVAKDALRVAVTGNDISYVFYRLAFAYWQTGRLREALACYLRVPEGSPMGEAAQRERNDLLSEMGNNVPGNDWDPTACLRTAGVPLAPLDDVMEVVGRALVLLCDQNMPLAAAPLASLVASTQRNDILHAVAASLRQGV</sequence>
<dbReference type="SUPFAM" id="SSF48452">
    <property type="entry name" value="TPR-like"/>
    <property type="match status" value="1"/>
</dbReference>
<evidence type="ECO:0000256" key="1">
    <source>
        <dbReference type="SAM" id="MobiDB-lite"/>
    </source>
</evidence>
<feature type="compositionally biased region" description="Basic and acidic residues" evidence="1">
    <location>
        <begin position="1"/>
        <end position="18"/>
    </location>
</feature>
<protein>
    <submittedName>
        <fullName evidence="2">Tetratricopeptide repeat protein</fullName>
    </submittedName>
</protein>
<reference evidence="2 3" key="1">
    <citation type="submission" date="2019-04" db="EMBL/GenBank/DDBJ databases">
        <title>Microbes associate with the intestines of laboratory mice.</title>
        <authorList>
            <person name="Navarre W."/>
            <person name="Wong E."/>
            <person name="Huang K.C."/>
            <person name="Tropini C."/>
            <person name="Ng K."/>
            <person name="Yu B."/>
        </authorList>
    </citation>
    <scope>NUCLEOTIDE SEQUENCE [LARGE SCALE GENOMIC DNA]</scope>
    <source>
        <strain evidence="2 3">NM80_B27</strain>
    </source>
</reference>
<dbReference type="InterPro" id="IPR011990">
    <property type="entry name" value="TPR-like_helical_dom_sf"/>
</dbReference>
<dbReference type="Gene3D" id="1.25.40.10">
    <property type="entry name" value="Tetratricopeptide repeat domain"/>
    <property type="match status" value="1"/>
</dbReference>
<dbReference type="RefSeq" id="WP_136434309.1">
    <property type="nucleotide sequence ID" value="NZ_SSTJ01000006.1"/>
</dbReference>
<organism evidence="2 3">
    <name type="scientific">Adlercreutzia caecimuris</name>
    <dbReference type="NCBI Taxonomy" id="671266"/>
    <lineage>
        <taxon>Bacteria</taxon>
        <taxon>Bacillati</taxon>
        <taxon>Actinomycetota</taxon>
        <taxon>Coriobacteriia</taxon>
        <taxon>Eggerthellales</taxon>
        <taxon>Eggerthellaceae</taxon>
        <taxon>Adlercreutzia</taxon>
    </lineage>
</organism>
<evidence type="ECO:0000313" key="3">
    <source>
        <dbReference type="Proteomes" id="UP000308978"/>
    </source>
</evidence>
<dbReference type="EMBL" id="SSTJ01000006">
    <property type="protein sequence ID" value="THG37367.1"/>
    <property type="molecule type" value="Genomic_DNA"/>
</dbReference>
<accession>A0A4V3WUV6</accession>
<feature type="region of interest" description="Disordered" evidence="1">
    <location>
        <begin position="1"/>
        <end position="41"/>
    </location>
</feature>
<name>A0A4V3WUV6_9ACTN</name>
<gene>
    <name evidence="2" type="ORF">E5986_06300</name>
</gene>
<comment type="caution">
    <text evidence="2">The sequence shown here is derived from an EMBL/GenBank/DDBJ whole genome shotgun (WGS) entry which is preliminary data.</text>
</comment>
<dbReference type="Pfam" id="PF13181">
    <property type="entry name" value="TPR_8"/>
    <property type="match status" value="2"/>
</dbReference>
<dbReference type="AlphaFoldDB" id="A0A4V3WUV6"/>
<proteinExistence type="predicted"/>
<evidence type="ECO:0000313" key="2">
    <source>
        <dbReference type="EMBL" id="THG37367.1"/>
    </source>
</evidence>
<dbReference type="InterPro" id="IPR019734">
    <property type="entry name" value="TPR_rpt"/>
</dbReference>
<dbReference type="Proteomes" id="UP000308978">
    <property type="component" value="Unassembled WGS sequence"/>
</dbReference>